<sequence>MKEIINDVSVVNNTPTSKKKKKNKKKNNINNNTMIDSNNINCNINEIKNENIDNNNNSSSSNHSNNNNNDNNNKSIEEKEKSNKKNEEIAIVTLKSDVSDLIGSWLSTSNYLKDYNEDNSNEKLDKYLQIDTPSTNQLINPLLKQSYSPFDILDKKDKSSKTNSNNKNSNNKKSESSDDKKNQTPDSLTKNKLDTMLSVDQKKQSVTNYHKNFKSVTSAINGSSNISTPQRYQPYTKSSQQDVESRNSVSHKGSRGSSSLNNNNNNNSNQQKKAKWGSAFS</sequence>
<reference evidence="2 3" key="1">
    <citation type="journal article" date="2011" name="Genome Res.">
        <title>Phylogeny-wide analysis of social amoeba genomes highlights ancient origins for complex intercellular communication.</title>
        <authorList>
            <person name="Heidel A.J."/>
            <person name="Lawal H.M."/>
            <person name="Felder M."/>
            <person name="Schilde C."/>
            <person name="Helps N.R."/>
            <person name="Tunggal B."/>
            <person name="Rivero F."/>
            <person name="John U."/>
            <person name="Schleicher M."/>
            <person name="Eichinger L."/>
            <person name="Platzer M."/>
            <person name="Noegel A.A."/>
            <person name="Schaap P."/>
            <person name="Gloeckner G."/>
        </authorList>
    </citation>
    <scope>NUCLEOTIDE SEQUENCE [LARGE SCALE GENOMIC DNA]</scope>
    <source>
        <strain evidence="3">ATCC 26659 / Pp 5 / PN500</strain>
    </source>
</reference>
<dbReference type="Proteomes" id="UP000001396">
    <property type="component" value="Unassembled WGS sequence"/>
</dbReference>
<evidence type="ECO:0000313" key="3">
    <source>
        <dbReference type="Proteomes" id="UP000001396"/>
    </source>
</evidence>
<feature type="compositionally biased region" description="Basic residues" evidence="1">
    <location>
        <begin position="17"/>
        <end position="27"/>
    </location>
</feature>
<dbReference type="InParanoid" id="D3AYM8"/>
<dbReference type="EMBL" id="ADBJ01000004">
    <property type="protein sequence ID" value="EFA86055.1"/>
    <property type="molecule type" value="Genomic_DNA"/>
</dbReference>
<dbReference type="FunCoup" id="D3AYM8">
    <property type="interactions" value="805"/>
</dbReference>
<feature type="compositionally biased region" description="Basic and acidic residues" evidence="1">
    <location>
        <begin position="75"/>
        <end position="84"/>
    </location>
</feature>
<feature type="region of interest" description="Disordered" evidence="1">
    <location>
        <begin position="1"/>
        <end position="39"/>
    </location>
</feature>
<dbReference type="AlphaFoldDB" id="D3AYM8"/>
<accession>D3AYM8</accession>
<comment type="caution">
    <text evidence="2">The sequence shown here is derived from an EMBL/GenBank/DDBJ whole genome shotgun (WGS) entry which is preliminary data.</text>
</comment>
<dbReference type="GeneID" id="31356821"/>
<feature type="compositionally biased region" description="Basic and acidic residues" evidence="1">
    <location>
        <begin position="172"/>
        <end position="193"/>
    </location>
</feature>
<name>D3AYM8_HETP5</name>
<feature type="compositionally biased region" description="Low complexity" evidence="1">
    <location>
        <begin position="248"/>
        <end position="269"/>
    </location>
</feature>
<feature type="region of interest" description="Disordered" evidence="1">
    <location>
        <begin position="51"/>
        <end position="84"/>
    </location>
</feature>
<feature type="region of interest" description="Disordered" evidence="1">
    <location>
        <begin position="219"/>
        <end position="281"/>
    </location>
</feature>
<feature type="compositionally biased region" description="Polar residues" evidence="1">
    <location>
        <begin position="219"/>
        <end position="242"/>
    </location>
</feature>
<proteinExistence type="predicted"/>
<feature type="compositionally biased region" description="Low complexity" evidence="1">
    <location>
        <begin position="161"/>
        <end position="171"/>
    </location>
</feature>
<dbReference type="RefSeq" id="XP_020438161.1">
    <property type="nucleotide sequence ID" value="XM_020572303.1"/>
</dbReference>
<protein>
    <submittedName>
        <fullName evidence="2">Uncharacterized protein</fullName>
    </submittedName>
</protein>
<dbReference type="OMA" id="TIEIVTH"/>
<evidence type="ECO:0000313" key="2">
    <source>
        <dbReference type="EMBL" id="EFA86055.1"/>
    </source>
</evidence>
<feature type="compositionally biased region" description="Low complexity" evidence="1">
    <location>
        <begin position="51"/>
        <end position="74"/>
    </location>
</feature>
<feature type="compositionally biased region" description="Low complexity" evidence="1">
    <location>
        <begin position="28"/>
        <end position="39"/>
    </location>
</feature>
<feature type="region of interest" description="Disordered" evidence="1">
    <location>
        <begin position="153"/>
        <end position="194"/>
    </location>
</feature>
<keyword evidence="3" id="KW-1185">Reference proteome</keyword>
<evidence type="ECO:0000256" key="1">
    <source>
        <dbReference type="SAM" id="MobiDB-lite"/>
    </source>
</evidence>
<organism evidence="2 3">
    <name type="scientific">Heterostelium pallidum (strain ATCC 26659 / Pp 5 / PN500)</name>
    <name type="common">Cellular slime mold</name>
    <name type="synonym">Polysphondylium pallidum</name>
    <dbReference type="NCBI Taxonomy" id="670386"/>
    <lineage>
        <taxon>Eukaryota</taxon>
        <taxon>Amoebozoa</taxon>
        <taxon>Evosea</taxon>
        <taxon>Eumycetozoa</taxon>
        <taxon>Dictyostelia</taxon>
        <taxon>Acytosteliales</taxon>
        <taxon>Acytosteliaceae</taxon>
        <taxon>Heterostelium</taxon>
    </lineage>
</organism>
<gene>
    <name evidence="2" type="ORF">PPL_01291</name>
</gene>